<feature type="compositionally biased region" description="Basic and acidic residues" evidence="8">
    <location>
        <begin position="211"/>
        <end position="223"/>
    </location>
</feature>
<keyword evidence="3" id="KW-0235">DNA replication</keyword>
<dbReference type="Gene3D" id="3.40.50.300">
    <property type="entry name" value="P-loop containing nucleotide triphosphate hydrolases"/>
    <property type="match status" value="1"/>
</dbReference>
<gene>
    <name evidence="10" type="ORF">CSSPTR1EN2_LOCUS8757</name>
</gene>
<accession>A0ABP0TXY6</accession>
<name>A0ABP0TXY6_9BRYO</name>
<proteinExistence type="inferred from homology"/>
<evidence type="ECO:0000256" key="7">
    <source>
        <dbReference type="ARBA" id="ARBA00023242"/>
    </source>
</evidence>
<evidence type="ECO:0000313" key="10">
    <source>
        <dbReference type="EMBL" id="CAK9207360.1"/>
    </source>
</evidence>
<dbReference type="InterPro" id="IPR050311">
    <property type="entry name" value="ORC1/CDC6"/>
</dbReference>
<keyword evidence="4" id="KW-0805">Transcription regulation</keyword>
<feature type="region of interest" description="Disordered" evidence="8">
    <location>
        <begin position="75"/>
        <end position="223"/>
    </location>
</feature>
<sequence length="747" mass="82932">MGSPGATIAAVASPEGVLEDLTGCLQGWKRKFFTKKSGILKRKDVSFLAPDGEELRNKRQLDKYLKNHPGSLMASDFDWISGGGSPGETPRRSARLNSKGRLSTDSIEGDAEEDAELIATKRSKRQSRENGKDVSSPKTPAKVDDGKDEIVQDVEKPEVPAEEQDTLVEEVQKETVEKPVDGSILEKNGEVEKDTVTEEAKPMDVDAPVVDSKEVSAEESAIEPKEIKAEQIVAPGEEDVVVPAADVTKVDAPPETAPEALVPHVEVTPEPAVAADLKLEEPAKEQDPTEQEWRGMCKWKDSSSRSSNSLQLCSTSSSLEESMWDPTDPSHMMAVKTALHLSAVPSSILCREMEQEKVIRFCKTAVLEQRPGSMYVCGCPGTGKSLTMEKVKILCTEWTKEANMQTPEIISLNCTSLTDPRNIYQKLLKPNQGTEVIQSSPVCLKEIKKRVCDSLQRSVNHSKRMLLMIVDEMDYLITREQAVLYDLFRLPTFPNSCCILIGVANAIDLTDRFLPNLRAMNCKPDVVTFPAYNKDQILKVLNQRLEGLSFTVFHPPALELCARKVAAASGDMRKALHVCRSALEILEGEVREERTNERDPGCSAKEDKTLKYRQRTSSVLHKYLVQIDHMARALARTFRSPVVETIQGLPQHQQMVLCSAVRLFRRAKKDATLGEVNKAYLDLCKSTTMHSLAATEFSAICGVLADQALFKLGTSREERLRRVTLQVDEDDVNFALQGVRFFRNCLS</sequence>
<dbReference type="Pfam" id="PF22606">
    <property type="entry name" value="Cdc6-ORC-like_ATPase_lid"/>
    <property type="match status" value="1"/>
</dbReference>
<dbReference type="InterPro" id="IPR001739">
    <property type="entry name" value="Methyl_CpG_DNA-bd"/>
</dbReference>
<keyword evidence="7" id="KW-0539">Nucleus</keyword>
<dbReference type="Gene3D" id="1.10.10.10">
    <property type="entry name" value="Winged helix-like DNA-binding domain superfamily/Winged helix DNA-binding domain"/>
    <property type="match status" value="1"/>
</dbReference>
<evidence type="ECO:0000256" key="3">
    <source>
        <dbReference type="ARBA" id="ARBA00022705"/>
    </source>
</evidence>
<organism evidence="10 11">
    <name type="scientific">Sphagnum troendelagicum</name>
    <dbReference type="NCBI Taxonomy" id="128251"/>
    <lineage>
        <taxon>Eukaryota</taxon>
        <taxon>Viridiplantae</taxon>
        <taxon>Streptophyta</taxon>
        <taxon>Embryophyta</taxon>
        <taxon>Bryophyta</taxon>
        <taxon>Sphagnophytina</taxon>
        <taxon>Sphagnopsida</taxon>
        <taxon>Sphagnales</taxon>
        <taxon>Sphagnaceae</taxon>
        <taxon>Sphagnum</taxon>
    </lineage>
</organism>
<dbReference type="EMBL" id="OZ019908">
    <property type="protein sequence ID" value="CAK9207360.1"/>
    <property type="molecule type" value="Genomic_DNA"/>
</dbReference>
<evidence type="ECO:0000256" key="8">
    <source>
        <dbReference type="SAM" id="MobiDB-lite"/>
    </source>
</evidence>
<dbReference type="InterPro" id="IPR015163">
    <property type="entry name" value="Cdc6_C"/>
</dbReference>
<dbReference type="SUPFAM" id="SSF46785">
    <property type="entry name" value="Winged helix' DNA-binding domain"/>
    <property type="match status" value="1"/>
</dbReference>
<feature type="compositionally biased region" description="Basic and acidic residues" evidence="8">
    <location>
        <begin position="141"/>
        <end position="159"/>
    </location>
</feature>
<dbReference type="Gene3D" id="1.10.8.60">
    <property type="match status" value="1"/>
</dbReference>
<dbReference type="Gene3D" id="3.30.890.10">
    <property type="entry name" value="Methyl-cpg-binding Protein 2, Chain A"/>
    <property type="match status" value="1"/>
</dbReference>
<dbReference type="InterPro" id="IPR027417">
    <property type="entry name" value="P-loop_NTPase"/>
</dbReference>
<protein>
    <recommendedName>
        <fullName evidence="9">MBD domain-containing protein</fullName>
    </recommendedName>
</protein>
<evidence type="ECO:0000256" key="2">
    <source>
        <dbReference type="ARBA" id="ARBA00006184"/>
    </source>
</evidence>
<dbReference type="SUPFAM" id="SSF54171">
    <property type="entry name" value="DNA-binding domain"/>
    <property type="match status" value="1"/>
</dbReference>
<dbReference type="CDD" id="cd08768">
    <property type="entry name" value="Cdc6_C"/>
    <property type="match status" value="1"/>
</dbReference>
<keyword evidence="11" id="KW-1185">Reference proteome</keyword>
<keyword evidence="6" id="KW-0804">Transcription</keyword>
<dbReference type="SMART" id="SM01074">
    <property type="entry name" value="Cdc6_C"/>
    <property type="match status" value="1"/>
</dbReference>
<feature type="compositionally biased region" description="Acidic residues" evidence="8">
    <location>
        <begin position="107"/>
        <end position="116"/>
    </location>
</feature>
<dbReference type="SUPFAM" id="SSF52540">
    <property type="entry name" value="P-loop containing nucleoside triphosphate hydrolases"/>
    <property type="match status" value="1"/>
</dbReference>
<comment type="similarity">
    <text evidence="2">Belongs to the CDC6/cdc18 family.</text>
</comment>
<reference evidence="10" key="1">
    <citation type="submission" date="2024-02" db="EMBL/GenBank/DDBJ databases">
        <authorList>
            <consortium name="ELIXIR-Norway"/>
            <consortium name="Elixir Norway"/>
        </authorList>
    </citation>
    <scope>NUCLEOTIDE SEQUENCE</scope>
</reference>
<dbReference type="InterPro" id="IPR049945">
    <property type="entry name" value="AAA_22"/>
</dbReference>
<evidence type="ECO:0000313" key="11">
    <source>
        <dbReference type="Proteomes" id="UP001497512"/>
    </source>
</evidence>
<dbReference type="InterPro" id="IPR036388">
    <property type="entry name" value="WH-like_DNA-bd_sf"/>
</dbReference>
<feature type="domain" description="MBD" evidence="9">
    <location>
        <begin position="14"/>
        <end position="84"/>
    </location>
</feature>
<feature type="region of interest" description="Disordered" evidence="8">
    <location>
        <begin position="281"/>
        <end position="312"/>
    </location>
</feature>
<feature type="compositionally biased region" description="Basic and acidic residues" evidence="8">
    <location>
        <begin position="187"/>
        <end position="204"/>
    </location>
</feature>
<dbReference type="CDD" id="cd00009">
    <property type="entry name" value="AAA"/>
    <property type="match status" value="1"/>
</dbReference>
<dbReference type="PANTHER" id="PTHR10763">
    <property type="entry name" value="CELL DIVISION CONTROL PROTEIN 6-RELATED"/>
    <property type="match status" value="1"/>
</dbReference>
<dbReference type="Proteomes" id="UP001497512">
    <property type="component" value="Chromosome 16"/>
</dbReference>
<evidence type="ECO:0000256" key="6">
    <source>
        <dbReference type="ARBA" id="ARBA00023163"/>
    </source>
</evidence>
<evidence type="ECO:0000259" key="9">
    <source>
        <dbReference type="PROSITE" id="PS50982"/>
    </source>
</evidence>
<feature type="compositionally biased region" description="Basic and acidic residues" evidence="8">
    <location>
        <begin position="170"/>
        <end position="180"/>
    </location>
</feature>
<dbReference type="Pfam" id="PF13401">
    <property type="entry name" value="AAA_22"/>
    <property type="match status" value="1"/>
</dbReference>
<evidence type="ECO:0000256" key="1">
    <source>
        <dbReference type="ARBA" id="ARBA00004123"/>
    </source>
</evidence>
<dbReference type="InterPro" id="IPR054425">
    <property type="entry name" value="Cdc6_ORC1-like_ATPase_lid"/>
</dbReference>
<keyword evidence="5" id="KW-0238">DNA-binding</keyword>
<comment type="subcellular location">
    <subcellularLocation>
        <location evidence="1">Nucleus</location>
    </subcellularLocation>
</comment>
<dbReference type="InterPro" id="IPR036390">
    <property type="entry name" value="WH_DNA-bd_sf"/>
</dbReference>
<dbReference type="Pfam" id="PF09079">
    <property type="entry name" value="WHD_Cdc6"/>
    <property type="match status" value="1"/>
</dbReference>
<feature type="compositionally biased region" description="Basic and acidic residues" evidence="8">
    <location>
        <begin position="281"/>
        <end position="303"/>
    </location>
</feature>
<evidence type="ECO:0000256" key="4">
    <source>
        <dbReference type="ARBA" id="ARBA00023015"/>
    </source>
</evidence>
<dbReference type="Pfam" id="PF01429">
    <property type="entry name" value="MBD"/>
    <property type="match status" value="1"/>
</dbReference>
<evidence type="ECO:0000256" key="5">
    <source>
        <dbReference type="ARBA" id="ARBA00023125"/>
    </source>
</evidence>
<dbReference type="InterPro" id="IPR016177">
    <property type="entry name" value="DNA-bd_dom_sf"/>
</dbReference>
<dbReference type="PROSITE" id="PS50982">
    <property type="entry name" value="MBD"/>
    <property type="match status" value="1"/>
</dbReference>
<dbReference type="PANTHER" id="PTHR10763:SF26">
    <property type="entry name" value="CELL DIVISION CONTROL PROTEIN 6 HOMOLOG"/>
    <property type="match status" value="1"/>
</dbReference>